<dbReference type="PROSITE" id="PS50987">
    <property type="entry name" value="HTH_ARSR_2"/>
    <property type="match status" value="1"/>
</dbReference>
<dbReference type="AlphaFoldDB" id="A0A561SX44"/>
<dbReference type="GO" id="GO:0010288">
    <property type="term" value="P:response to lead ion"/>
    <property type="evidence" value="ECO:0007669"/>
    <property type="project" value="TreeGrafter"/>
</dbReference>
<protein>
    <submittedName>
        <fullName evidence="2">ArsR family transcriptional regulator</fullName>
    </submittedName>
</protein>
<dbReference type="PRINTS" id="PR00778">
    <property type="entry name" value="HTHARSR"/>
</dbReference>
<dbReference type="SMART" id="SM00418">
    <property type="entry name" value="HTH_ARSR"/>
    <property type="match status" value="1"/>
</dbReference>
<comment type="caution">
    <text evidence="2">The sequence shown here is derived from an EMBL/GenBank/DDBJ whole genome shotgun (WGS) entry which is preliminary data.</text>
</comment>
<dbReference type="Pfam" id="PF01022">
    <property type="entry name" value="HTH_5"/>
    <property type="match status" value="1"/>
</dbReference>
<feature type="domain" description="HTH arsR-type" evidence="1">
    <location>
        <begin position="24"/>
        <end position="119"/>
    </location>
</feature>
<dbReference type="Proteomes" id="UP000321261">
    <property type="component" value="Unassembled WGS sequence"/>
</dbReference>
<dbReference type="EMBL" id="VIWU01000001">
    <property type="protein sequence ID" value="TWF79438.1"/>
    <property type="molecule type" value="Genomic_DNA"/>
</dbReference>
<dbReference type="SUPFAM" id="SSF46785">
    <property type="entry name" value="Winged helix' DNA-binding domain"/>
    <property type="match status" value="1"/>
</dbReference>
<dbReference type="InterPro" id="IPR036388">
    <property type="entry name" value="WH-like_DNA-bd_sf"/>
</dbReference>
<accession>A0A561SX44</accession>
<evidence type="ECO:0000259" key="1">
    <source>
        <dbReference type="PROSITE" id="PS50987"/>
    </source>
</evidence>
<dbReference type="GO" id="GO:0003677">
    <property type="term" value="F:DNA binding"/>
    <property type="evidence" value="ECO:0007669"/>
    <property type="project" value="TreeGrafter"/>
</dbReference>
<dbReference type="InterPro" id="IPR036390">
    <property type="entry name" value="WH_DNA-bd_sf"/>
</dbReference>
<evidence type="ECO:0000313" key="3">
    <source>
        <dbReference type="Proteomes" id="UP000321261"/>
    </source>
</evidence>
<sequence>MTPGSPVNTSAAAEVSARDTVAMTQRLGERDVAAIARLFGDPARARILMALADGRSLAASVLADEAGVSPSATSGHLVQLREANLVVVERSGRHRYHRLARPEVAEALEALATLAPAQPIRSLREHTRAAALRDARTCYDHLAGRIGVEVTAALVDRGALESTDGVRDTRRRAGDALSAPLPTHPYRLGPAAGPTLAALGVDLDELRAQPSRRPLLRFCLDWSEQRHHLGGRLGAALLTAFVERGWITRTRRRRVLDLTDRGARYLQDELGLDSAVSRVHRSSGA</sequence>
<organism evidence="2 3">
    <name type="scientific">Pseudonocardia hierapolitana</name>
    <dbReference type="NCBI Taxonomy" id="1128676"/>
    <lineage>
        <taxon>Bacteria</taxon>
        <taxon>Bacillati</taxon>
        <taxon>Actinomycetota</taxon>
        <taxon>Actinomycetes</taxon>
        <taxon>Pseudonocardiales</taxon>
        <taxon>Pseudonocardiaceae</taxon>
        <taxon>Pseudonocardia</taxon>
    </lineage>
</organism>
<dbReference type="GO" id="GO:0003700">
    <property type="term" value="F:DNA-binding transcription factor activity"/>
    <property type="evidence" value="ECO:0007669"/>
    <property type="project" value="InterPro"/>
</dbReference>
<name>A0A561SX44_9PSEU</name>
<proteinExistence type="predicted"/>
<dbReference type="GO" id="GO:0032791">
    <property type="term" value="F:lead ion binding"/>
    <property type="evidence" value="ECO:0007669"/>
    <property type="project" value="TreeGrafter"/>
</dbReference>
<keyword evidence="3" id="KW-1185">Reference proteome</keyword>
<dbReference type="CDD" id="cd00090">
    <property type="entry name" value="HTH_ARSR"/>
    <property type="match status" value="1"/>
</dbReference>
<dbReference type="InterPro" id="IPR052543">
    <property type="entry name" value="HTH_Metal-responsive_Reg"/>
</dbReference>
<evidence type="ECO:0000313" key="2">
    <source>
        <dbReference type="EMBL" id="TWF79438.1"/>
    </source>
</evidence>
<dbReference type="PANTHER" id="PTHR39168">
    <property type="entry name" value="TRANSCRIPTIONAL REGULATOR-RELATED"/>
    <property type="match status" value="1"/>
</dbReference>
<dbReference type="InterPro" id="IPR011991">
    <property type="entry name" value="ArsR-like_HTH"/>
</dbReference>
<dbReference type="GO" id="GO:0097063">
    <property type="term" value="F:cadmium ion sensor activity"/>
    <property type="evidence" value="ECO:0007669"/>
    <property type="project" value="TreeGrafter"/>
</dbReference>
<dbReference type="NCBIfam" id="NF033788">
    <property type="entry name" value="HTH_metalloreg"/>
    <property type="match status" value="1"/>
</dbReference>
<dbReference type="GO" id="GO:0046686">
    <property type="term" value="P:response to cadmium ion"/>
    <property type="evidence" value="ECO:0007669"/>
    <property type="project" value="TreeGrafter"/>
</dbReference>
<gene>
    <name evidence="2" type="ORF">FHX44_115371</name>
</gene>
<dbReference type="PANTHER" id="PTHR39168:SF1">
    <property type="entry name" value="TRANSCRIPTIONAL REGULATORY PROTEIN"/>
    <property type="match status" value="1"/>
</dbReference>
<dbReference type="Gene3D" id="1.10.10.10">
    <property type="entry name" value="Winged helix-like DNA-binding domain superfamily/Winged helix DNA-binding domain"/>
    <property type="match status" value="1"/>
</dbReference>
<reference evidence="2 3" key="1">
    <citation type="submission" date="2019-06" db="EMBL/GenBank/DDBJ databases">
        <title>Sequencing the genomes of 1000 actinobacteria strains.</title>
        <authorList>
            <person name="Klenk H.-P."/>
        </authorList>
    </citation>
    <scope>NUCLEOTIDE SEQUENCE [LARGE SCALE GENOMIC DNA]</scope>
    <source>
        <strain evidence="2 3">DSM 45671</strain>
    </source>
</reference>
<dbReference type="InterPro" id="IPR001845">
    <property type="entry name" value="HTH_ArsR_DNA-bd_dom"/>
</dbReference>